<dbReference type="EMBL" id="RJKM01000001">
    <property type="protein sequence ID" value="ROP36275.1"/>
    <property type="molecule type" value="Genomic_DNA"/>
</dbReference>
<dbReference type="SUPFAM" id="SSF52540">
    <property type="entry name" value="P-loop containing nucleoside triphosphate hydrolases"/>
    <property type="match status" value="1"/>
</dbReference>
<protein>
    <submittedName>
        <fullName evidence="2">AAA domain-containing protein</fullName>
    </submittedName>
</protein>
<gene>
    <name evidence="2" type="ORF">EDD40_1540</name>
</gene>
<evidence type="ECO:0000259" key="1">
    <source>
        <dbReference type="Pfam" id="PF13521"/>
    </source>
</evidence>
<comment type="caution">
    <text evidence="2">The sequence shown here is derived from an EMBL/GenBank/DDBJ whole genome shotgun (WGS) entry which is preliminary data.</text>
</comment>
<feature type="domain" description="NadR/Ttd14 AAA" evidence="1">
    <location>
        <begin position="5"/>
        <end position="107"/>
    </location>
</feature>
<evidence type="ECO:0000313" key="3">
    <source>
        <dbReference type="Proteomes" id="UP000268727"/>
    </source>
</evidence>
<reference evidence="2 3" key="1">
    <citation type="submission" date="2018-11" db="EMBL/GenBank/DDBJ databases">
        <title>Sequencing the genomes of 1000 actinobacteria strains.</title>
        <authorList>
            <person name="Klenk H.-P."/>
        </authorList>
    </citation>
    <scope>NUCLEOTIDE SEQUENCE [LARGE SCALE GENOMIC DNA]</scope>
    <source>
        <strain evidence="2 3">DSM 44231</strain>
    </source>
</reference>
<proteinExistence type="predicted"/>
<dbReference type="Gene3D" id="3.40.50.300">
    <property type="entry name" value="P-loop containing nucleotide triphosphate hydrolases"/>
    <property type="match status" value="1"/>
</dbReference>
<dbReference type="InterPro" id="IPR027417">
    <property type="entry name" value="P-loop_NTPase"/>
</dbReference>
<dbReference type="Pfam" id="PF13521">
    <property type="entry name" value="AAA_28"/>
    <property type="match status" value="1"/>
</dbReference>
<organism evidence="2 3">
    <name type="scientific">Saccharothrix texasensis</name>
    <dbReference type="NCBI Taxonomy" id="103734"/>
    <lineage>
        <taxon>Bacteria</taxon>
        <taxon>Bacillati</taxon>
        <taxon>Actinomycetota</taxon>
        <taxon>Actinomycetes</taxon>
        <taxon>Pseudonocardiales</taxon>
        <taxon>Pseudonocardiaceae</taxon>
        <taxon>Saccharothrix</taxon>
    </lineage>
</organism>
<accession>A0A3N1H160</accession>
<dbReference type="Proteomes" id="UP000268727">
    <property type="component" value="Unassembled WGS sequence"/>
</dbReference>
<dbReference type="CDD" id="cd02019">
    <property type="entry name" value="NK"/>
    <property type="match status" value="1"/>
</dbReference>
<evidence type="ECO:0000313" key="2">
    <source>
        <dbReference type="EMBL" id="ROP36275.1"/>
    </source>
</evidence>
<dbReference type="InterPro" id="IPR038727">
    <property type="entry name" value="NadR/Ttd14_AAA_dom"/>
</dbReference>
<keyword evidence="3" id="KW-1185">Reference proteome</keyword>
<dbReference type="AlphaFoldDB" id="A0A3N1H160"/>
<sequence length="155" mass="17352">MRHVVLITGPPCAGKTTLARALAVQRPGLVVDRDLIARTLGSRAGHDHGRRITQRAEMRLRAELDRIAEAEDVTAYVVRCLPYPDERERLAARLRAELVLLDPGMVECLRRAGVDHRPEGTGDAIRQWYARAGLVPTVPSTTAERPDQFRRSQAW</sequence>
<name>A0A3N1H160_9PSEU</name>